<dbReference type="EMBL" id="QVFU01000022">
    <property type="protein sequence ID" value="RFS44943.1"/>
    <property type="molecule type" value="Genomic_DNA"/>
</dbReference>
<evidence type="ECO:0000313" key="3">
    <source>
        <dbReference type="EMBL" id="RFS44943.1"/>
    </source>
</evidence>
<keyword evidence="4" id="KW-1185">Reference proteome</keyword>
<dbReference type="AlphaFoldDB" id="A0A372FW26"/>
<name>A0A372FW26_9ACTN</name>
<reference evidence="3 4" key="1">
    <citation type="submission" date="2018-08" db="EMBL/GenBank/DDBJ databases">
        <title>Verrucosispora craniellae sp. nov., isolated from a marine sponge in the South China Sea.</title>
        <authorList>
            <person name="Li L."/>
            <person name="Lin H.W."/>
        </authorList>
    </citation>
    <scope>NUCLEOTIDE SEQUENCE [LARGE SCALE GENOMIC DNA]</scope>
    <source>
        <strain evidence="3 4">LHW63014</strain>
    </source>
</reference>
<organism evidence="3 4">
    <name type="scientific">Micromonospora craniellae</name>
    <dbReference type="NCBI Taxonomy" id="2294034"/>
    <lineage>
        <taxon>Bacteria</taxon>
        <taxon>Bacillati</taxon>
        <taxon>Actinomycetota</taxon>
        <taxon>Actinomycetes</taxon>
        <taxon>Micromonosporales</taxon>
        <taxon>Micromonosporaceae</taxon>
        <taxon>Micromonospora</taxon>
    </lineage>
</organism>
<gene>
    <name evidence="3" type="ORF">D0Q02_19485</name>
</gene>
<protein>
    <submittedName>
        <fullName evidence="3">WXG100 family type VII secretion target</fullName>
    </submittedName>
</protein>
<dbReference type="InterPro" id="IPR010310">
    <property type="entry name" value="T7SS_ESAT-6-like"/>
</dbReference>
<feature type="coiled-coil region" evidence="1">
    <location>
        <begin position="484"/>
        <end position="518"/>
    </location>
</feature>
<dbReference type="Gene3D" id="1.10.287.1060">
    <property type="entry name" value="ESAT-6-like"/>
    <property type="match status" value="1"/>
</dbReference>
<feature type="region of interest" description="Disordered" evidence="2">
    <location>
        <begin position="161"/>
        <end position="185"/>
    </location>
</feature>
<dbReference type="Gene3D" id="2.60.450.20">
    <property type="match status" value="1"/>
</dbReference>
<keyword evidence="1" id="KW-0175">Coiled coil</keyword>
<dbReference type="Proteomes" id="UP000262621">
    <property type="component" value="Unassembled WGS sequence"/>
</dbReference>
<evidence type="ECO:0000256" key="1">
    <source>
        <dbReference type="SAM" id="Coils"/>
    </source>
</evidence>
<evidence type="ECO:0000256" key="2">
    <source>
        <dbReference type="SAM" id="MobiDB-lite"/>
    </source>
</evidence>
<dbReference type="InterPro" id="IPR047002">
    <property type="entry name" value="Tcp10_C_sf"/>
</dbReference>
<dbReference type="OrthoDB" id="4981820at2"/>
<sequence length="575" mass="63267">MTGPELTPTKGHTFERQSDGSVVTYDANGQPVQQVMPDGRVYSSFDDAGRARYVEIPPSDGQAATYAHIGYQDNLTIFRYSDKSVLTFDSHSQDLVSQRLPDGTLYTDFNANDQPQYVEIPARSGQPATNAEISYVNGNTVYTYADDSVVTYDADGKILSEQRPDGTTYSDFDASNRPGHIDVPATEERPATSADITYQDGNTLYTYADDTVITYNADGKMLKEQRPDGTTYSDFDADNRPGHIDVPATEGRLATSADITYQDGNTLYTYADDSVITYNSGGKILTEERADGTTYSQFDADNRPHYVDIPATEERPGVTATISYRDGNTVYTYDDESVVTYDSEGQILTEDRGDGWVITYKDGAPTSGVNSETRETVTITPTAGGGFQWTYSGGTTIFRNSDGAVTSMEQNGWTFTTFDSEGRPTYGTQGTKTVTIEYGSSGSDIKWAYTDNGKPSITVVTNADGTPITQINPDGSQFTFAVELDKLADAAKKVATERDALESKLNEINKEFRTLRDYWMSPAGKNFALLLDQVDGLSGQTRDVLNEAIRRMKHTHAMYTDVEEQNTKNLTNNNR</sequence>
<dbReference type="RefSeq" id="WP_117229466.1">
    <property type="nucleotide sequence ID" value="NZ_CP061725.1"/>
</dbReference>
<proteinExistence type="predicted"/>
<accession>A0A372FW26</accession>
<comment type="caution">
    <text evidence="3">The sequence shown here is derived from an EMBL/GenBank/DDBJ whole genome shotgun (WGS) entry which is preliminary data.</text>
</comment>
<dbReference type="InterPro" id="IPR036689">
    <property type="entry name" value="ESAT-6-like_sf"/>
</dbReference>
<dbReference type="SUPFAM" id="SSF140453">
    <property type="entry name" value="EsxAB dimer-like"/>
    <property type="match status" value="1"/>
</dbReference>
<evidence type="ECO:0000313" key="4">
    <source>
        <dbReference type="Proteomes" id="UP000262621"/>
    </source>
</evidence>
<dbReference type="Pfam" id="PF06013">
    <property type="entry name" value="WXG100"/>
    <property type="match status" value="1"/>
</dbReference>